<dbReference type="Pfam" id="PF05359">
    <property type="entry name" value="DUF748"/>
    <property type="match status" value="1"/>
</dbReference>
<organism evidence="3 4">
    <name type="scientific">Kiloniella spongiae</name>
    <dbReference type="NCBI Taxonomy" id="1489064"/>
    <lineage>
        <taxon>Bacteria</taxon>
        <taxon>Pseudomonadati</taxon>
        <taxon>Pseudomonadota</taxon>
        <taxon>Alphaproteobacteria</taxon>
        <taxon>Rhodospirillales</taxon>
        <taxon>Kiloniellaceae</taxon>
        <taxon>Kiloniella</taxon>
    </lineage>
</organism>
<feature type="region of interest" description="Disordered" evidence="1">
    <location>
        <begin position="125"/>
        <end position="148"/>
    </location>
</feature>
<reference evidence="3 4" key="1">
    <citation type="submission" date="2015-03" db="EMBL/GenBank/DDBJ databases">
        <title>Genome Sequence of Kiloniella spongiae MEBiC09566, isolated from a marine sponge.</title>
        <authorList>
            <person name="Shao Z."/>
            <person name="Wang L."/>
            <person name="Li X."/>
        </authorList>
    </citation>
    <scope>NUCLEOTIDE SEQUENCE [LARGE SCALE GENOMIC DNA]</scope>
    <source>
        <strain evidence="3 4">MEBiC09566</strain>
    </source>
</reference>
<evidence type="ECO:0000313" key="3">
    <source>
        <dbReference type="EMBL" id="KLN60444.1"/>
    </source>
</evidence>
<comment type="caution">
    <text evidence="3">The sequence shown here is derived from an EMBL/GenBank/DDBJ whole genome shotgun (WGS) entry which is preliminary data.</text>
</comment>
<feature type="compositionally biased region" description="Low complexity" evidence="1">
    <location>
        <begin position="135"/>
        <end position="148"/>
    </location>
</feature>
<dbReference type="STRING" id="1489064.WH96_11980"/>
<protein>
    <submittedName>
        <fullName evidence="3">Uncharacterized protein</fullName>
    </submittedName>
</protein>
<feature type="compositionally biased region" description="Polar residues" evidence="1">
    <location>
        <begin position="125"/>
        <end position="134"/>
    </location>
</feature>
<evidence type="ECO:0000313" key="4">
    <source>
        <dbReference type="Proteomes" id="UP000035444"/>
    </source>
</evidence>
<evidence type="ECO:0000256" key="2">
    <source>
        <dbReference type="SAM" id="Phobius"/>
    </source>
</evidence>
<dbReference type="EMBL" id="LAQL01000007">
    <property type="protein sequence ID" value="KLN60444.1"/>
    <property type="molecule type" value="Genomic_DNA"/>
</dbReference>
<accession>A0A0H2MD44</accession>
<keyword evidence="2" id="KW-1133">Transmembrane helix</keyword>
<keyword evidence="2" id="KW-0812">Transmembrane</keyword>
<feature type="transmembrane region" description="Helical" evidence="2">
    <location>
        <begin position="7"/>
        <end position="27"/>
    </location>
</feature>
<keyword evidence="4" id="KW-1185">Reference proteome</keyword>
<keyword evidence="2" id="KW-0472">Membrane</keyword>
<proteinExistence type="predicted"/>
<dbReference type="RefSeq" id="WP_047764409.1">
    <property type="nucleotide sequence ID" value="NZ_LAQL01000007.1"/>
</dbReference>
<dbReference type="AlphaFoldDB" id="A0A0H2MD44"/>
<gene>
    <name evidence="3" type="ORF">WH96_11980</name>
</gene>
<evidence type="ECO:0000256" key="1">
    <source>
        <dbReference type="SAM" id="MobiDB-lite"/>
    </source>
</evidence>
<sequence length="278" mass="28018">MNKTIKVAGITLISIAVLIVVGVIFIYSSLDSIVKAAVESVASDMTQTEVTLDNVSISPTTGEGSLSGFTMSNPEGFKSDDAFKFENISIKVDPTSIANDVVIINEIRITAPHITYEVGPSKSNIDTINENAQTNSNSSESSDSGSDSGPKFIVEHLYLNDGEISVAAAPLGDKTIDVALPNIHLKDIGKGDSGASPDVILKAALGAVSKNITGALGSVDLKGLAKGVTDGVKGVADGVADGASAVTDTVGDAASGAGEGLKDAADGAGDALKGLLGD</sequence>
<name>A0A0H2MD44_9PROT</name>
<dbReference type="Proteomes" id="UP000035444">
    <property type="component" value="Unassembled WGS sequence"/>
</dbReference>
<dbReference type="InterPro" id="IPR008023">
    <property type="entry name" value="DUF748"/>
</dbReference>